<dbReference type="PANTHER" id="PTHR48041:SF139">
    <property type="entry name" value="PROTEIN SCARLET"/>
    <property type="match status" value="1"/>
</dbReference>
<organism evidence="11 12">
    <name type="scientific">Porphyridium purpureum</name>
    <name type="common">Red alga</name>
    <name type="synonym">Porphyridium cruentum</name>
    <dbReference type="NCBI Taxonomy" id="35688"/>
    <lineage>
        <taxon>Eukaryota</taxon>
        <taxon>Rhodophyta</taxon>
        <taxon>Bangiophyceae</taxon>
        <taxon>Porphyridiales</taxon>
        <taxon>Porphyridiaceae</taxon>
        <taxon>Porphyridium</taxon>
    </lineage>
</organism>
<evidence type="ECO:0000256" key="5">
    <source>
        <dbReference type="ARBA" id="ARBA00022741"/>
    </source>
</evidence>
<dbReference type="SUPFAM" id="SSF52540">
    <property type="entry name" value="P-loop containing nucleoside triphosphate hydrolases"/>
    <property type="match status" value="1"/>
</dbReference>
<accession>A0A5J4YN08</accession>
<dbReference type="InterPro" id="IPR003593">
    <property type="entry name" value="AAA+_ATPase"/>
</dbReference>
<dbReference type="Pfam" id="PF01061">
    <property type="entry name" value="ABC2_membrane"/>
    <property type="match status" value="1"/>
</dbReference>
<proteinExistence type="predicted"/>
<dbReference type="InterPro" id="IPR027417">
    <property type="entry name" value="P-loop_NTPase"/>
</dbReference>
<reference evidence="12" key="1">
    <citation type="journal article" date="2019" name="Nat. Commun.">
        <title>Expansion of phycobilisome linker gene families in mesophilic red algae.</title>
        <authorList>
            <person name="Lee J."/>
            <person name="Kim D."/>
            <person name="Bhattacharya D."/>
            <person name="Yoon H.S."/>
        </authorList>
    </citation>
    <scope>NUCLEOTIDE SEQUENCE [LARGE SCALE GENOMIC DNA]</scope>
    <source>
        <strain evidence="12">CCMP 1328</strain>
    </source>
</reference>
<dbReference type="GO" id="GO:0140359">
    <property type="term" value="F:ABC-type transporter activity"/>
    <property type="evidence" value="ECO:0007669"/>
    <property type="project" value="InterPro"/>
</dbReference>
<keyword evidence="4 9" id="KW-0812">Transmembrane</keyword>
<dbReference type="SMART" id="SM00382">
    <property type="entry name" value="AAA"/>
    <property type="match status" value="1"/>
</dbReference>
<evidence type="ECO:0000256" key="4">
    <source>
        <dbReference type="ARBA" id="ARBA00022692"/>
    </source>
</evidence>
<keyword evidence="3" id="KW-0813">Transport</keyword>
<dbReference type="InterPro" id="IPR013525">
    <property type="entry name" value="ABC2_TM"/>
</dbReference>
<keyword evidence="12" id="KW-1185">Reference proteome</keyword>
<dbReference type="GO" id="GO:0016887">
    <property type="term" value="F:ATP hydrolysis activity"/>
    <property type="evidence" value="ECO:0007669"/>
    <property type="project" value="InterPro"/>
</dbReference>
<keyword evidence="8 9" id="KW-0472">Membrane</keyword>
<evidence type="ECO:0000256" key="6">
    <source>
        <dbReference type="ARBA" id="ARBA00022840"/>
    </source>
</evidence>
<feature type="transmembrane region" description="Helical" evidence="9">
    <location>
        <begin position="588"/>
        <end position="612"/>
    </location>
</feature>
<dbReference type="InterPro" id="IPR050352">
    <property type="entry name" value="ABCG_transporters"/>
</dbReference>
<dbReference type="Pfam" id="PF19055">
    <property type="entry name" value="ABC2_membrane_7"/>
    <property type="match status" value="1"/>
</dbReference>
<evidence type="ECO:0000256" key="8">
    <source>
        <dbReference type="ARBA" id="ARBA00023136"/>
    </source>
</evidence>
<feature type="transmembrane region" description="Helical" evidence="9">
    <location>
        <begin position="474"/>
        <end position="492"/>
    </location>
</feature>
<protein>
    <recommendedName>
        <fullName evidence="2">Probable ATP-dependent transporter ycf16</fullName>
    </recommendedName>
</protein>
<dbReference type="PANTHER" id="PTHR48041">
    <property type="entry name" value="ABC TRANSPORTER G FAMILY MEMBER 28"/>
    <property type="match status" value="1"/>
</dbReference>
<comment type="caution">
    <text evidence="11">The sequence shown here is derived from an EMBL/GenBank/DDBJ whole genome shotgun (WGS) entry which is preliminary data.</text>
</comment>
<dbReference type="InterPro" id="IPR043926">
    <property type="entry name" value="ABCG_dom"/>
</dbReference>
<evidence type="ECO:0000256" key="9">
    <source>
        <dbReference type="SAM" id="Phobius"/>
    </source>
</evidence>
<dbReference type="GO" id="GO:0005524">
    <property type="term" value="F:ATP binding"/>
    <property type="evidence" value="ECO:0007669"/>
    <property type="project" value="UniProtKB-KW"/>
</dbReference>
<feature type="domain" description="ABC transporter" evidence="10">
    <location>
        <begin position="137"/>
        <end position="375"/>
    </location>
</feature>
<dbReference type="InterPro" id="IPR003439">
    <property type="entry name" value="ABC_transporter-like_ATP-bd"/>
</dbReference>
<evidence type="ECO:0000256" key="7">
    <source>
        <dbReference type="ARBA" id="ARBA00022989"/>
    </source>
</evidence>
<feature type="transmembrane region" description="Helical" evidence="9">
    <location>
        <begin position="504"/>
        <end position="524"/>
    </location>
</feature>
<comment type="subcellular location">
    <subcellularLocation>
        <location evidence="1">Membrane</location>
        <topology evidence="1">Multi-pass membrane protein</topology>
    </subcellularLocation>
</comment>
<evidence type="ECO:0000256" key="1">
    <source>
        <dbReference type="ARBA" id="ARBA00004141"/>
    </source>
</evidence>
<evidence type="ECO:0000256" key="3">
    <source>
        <dbReference type="ARBA" id="ARBA00022448"/>
    </source>
</evidence>
<evidence type="ECO:0000259" key="10">
    <source>
        <dbReference type="PROSITE" id="PS50893"/>
    </source>
</evidence>
<dbReference type="GO" id="GO:0016020">
    <property type="term" value="C:membrane"/>
    <property type="evidence" value="ECO:0007669"/>
    <property type="project" value="UniProtKB-SubCell"/>
</dbReference>
<name>A0A5J4YN08_PORPP</name>
<dbReference type="OrthoDB" id="66620at2759"/>
<evidence type="ECO:0000256" key="2">
    <source>
        <dbReference type="ARBA" id="ARBA00014334"/>
    </source>
</evidence>
<dbReference type="EMBL" id="VRMN01000009">
    <property type="protein sequence ID" value="KAA8492638.1"/>
    <property type="molecule type" value="Genomic_DNA"/>
</dbReference>
<evidence type="ECO:0000313" key="12">
    <source>
        <dbReference type="Proteomes" id="UP000324585"/>
    </source>
</evidence>
<dbReference type="AlphaFoldDB" id="A0A5J4YN08"/>
<gene>
    <name evidence="11" type="ORF">FVE85_8145</name>
</gene>
<feature type="transmembrane region" description="Helical" evidence="9">
    <location>
        <begin position="545"/>
        <end position="576"/>
    </location>
</feature>
<dbReference type="Proteomes" id="UP000324585">
    <property type="component" value="Unassembled WGS sequence"/>
</dbReference>
<feature type="transmembrane region" description="Helical" evidence="9">
    <location>
        <begin position="624"/>
        <end position="652"/>
    </location>
</feature>
<keyword evidence="5" id="KW-0547">Nucleotide-binding</keyword>
<dbReference type="OMA" id="MAMYLEK"/>
<dbReference type="Pfam" id="PF00005">
    <property type="entry name" value="ABC_tran"/>
    <property type="match status" value="1"/>
</dbReference>
<dbReference type="Gene3D" id="3.40.50.300">
    <property type="entry name" value="P-loop containing nucleotide triphosphate hydrolases"/>
    <property type="match status" value="1"/>
</dbReference>
<dbReference type="PROSITE" id="PS50893">
    <property type="entry name" value="ABC_TRANSPORTER_2"/>
    <property type="match status" value="1"/>
</dbReference>
<keyword evidence="6" id="KW-0067">ATP-binding</keyword>
<sequence>MNDEKAPLVDEDGADDAMTKLQTRNSRMLHTQENPLKGLTIDKRFSVHERFAAKPIPQDLLSRVTGHSRKATKDQTADLDRIAEQALAETQPGADGTNGLAFTEGPTKDAAGKVAFKSKSQNVEFVYEPIVNPEFTLSYKNASFSVEDRVIVKPISGYFCNGELVALMGPSGSGKTTLLTMVAGKKTTAYSGEFKINGNERDLNLLPRISGYCPQQEILYPSMTVREAFIFYTLLKVDCTEEEAEERAEQLLVALQLEHTAGTMIGDNRRRGISGGQKRRVHIGKALTNKPNILFLDEPTSGLSSTDSLTVGRILRHLADTEDTLIVCVIHQPRISLFELFDHLVLLSSEGKTMYNGAVSQAVEYFHHLGRPLPMGENPADFFMDVVTRGSELDSAEQFGEFYTTHVAPEIEKQSEALPSGKSIPEIIGLSAEEEKQQGRNIRYNRSSWFQFKILAKMNLVLRLRQWPDMIRKAVMYIVIGLLFGLIFFQASQEITNKALPELQPIYILVSLWATMAFAGIFTMESLPKIIEERIIYKYDRMDGIYATFPYFCAMSVIFLLENVIDVILMGIVAYWMIGYNNDMVGPFFYYLAVLGMAYWVTEGLMMILAGLSKDVEMANGITVAILGFLLVFSGMLVNSAQTVAWVAWVVWISPFWYGFEALAVNWARYYTWDAGSSLTSAEDLYAAFGLNPARQYWDILIMFGFAIFYRAIALVALRYANNPQI</sequence>
<keyword evidence="7 9" id="KW-1133">Transmembrane helix</keyword>
<feature type="transmembrane region" description="Helical" evidence="9">
    <location>
        <begin position="700"/>
        <end position="721"/>
    </location>
</feature>
<evidence type="ECO:0000313" key="11">
    <source>
        <dbReference type="EMBL" id="KAA8492638.1"/>
    </source>
</evidence>